<evidence type="ECO:0000313" key="5">
    <source>
        <dbReference type="Proteomes" id="UP000816034"/>
    </source>
</evidence>
<evidence type="ECO:0000313" key="4">
    <source>
        <dbReference type="EMBL" id="KAG2373134.1"/>
    </source>
</evidence>
<dbReference type="InterPro" id="IPR007234">
    <property type="entry name" value="Vps53_N"/>
</dbReference>
<dbReference type="InterPro" id="IPR039766">
    <property type="entry name" value="Vps53"/>
</dbReference>
<dbReference type="Pfam" id="PF04100">
    <property type="entry name" value="Vps53_N"/>
    <property type="match status" value="1"/>
</dbReference>
<feature type="region of interest" description="Disordered" evidence="2">
    <location>
        <begin position="873"/>
        <end position="909"/>
    </location>
</feature>
<dbReference type="PANTHER" id="PTHR12820:SF0">
    <property type="entry name" value="VACUOLAR PROTEIN SORTING-ASSOCIATED PROTEIN 53 HOMOLOG"/>
    <property type="match status" value="1"/>
</dbReference>
<protein>
    <recommendedName>
        <fullName evidence="3">Vps53 N-terminal domain-containing protein</fullName>
    </recommendedName>
</protein>
<dbReference type="PANTHER" id="PTHR12820">
    <property type="entry name" value="VACUOLAR SORTING PROTEIN 53"/>
    <property type="match status" value="1"/>
</dbReference>
<feature type="domain" description="Vps53 N-terminal" evidence="3">
    <location>
        <begin position="60"/>
        <end position="512"/>
    </location>
</feature>
<dbReference type="Gene3D" id="1.20.58.670">
    <property type="entry name" value="Dsl1p vesicle tethering complex, Tip20p subunit, domain D"/>
    <property type="match status" value="1"/>
</dbReference>
<sequence length="933" mass="106908">MSKNNNSPSTTPNFGSGSTATQQHHNNNLTGVEHIQFSEQVDKALEEVLPHKDPFDTSLFDPIVYINTNFPNEQALNEKLESYIIKVKKKIQRVDEDILAAVRKQSSAGVQARKDLEEARDTIQSLFKKIHEIKSKAEQSEQMVQNITKDIKSLDYGKRNLTVTITTLKRLHMLVSAVDKLTLYTQKKQYKQVAELMEAVNELLQSFEKYRNSIPKVQNLFSRFESVKKTLREQLFQDFKSLDAHKNSGRENVQQLLSEACLAVDSLGDAVRTELISQFVKSRALHVYDMTFREGKEESKLERIADRYKWLLKVLKTYQEQFGDIFPDYWCVPQEITIEFSLMTREAIVRMLQNGKDLSGKTLYSVILSTIKFERDMQERFYDPDEAEILVDIQQQKKLLEQEEKALKELSMKVEKGSPESDEILKKQIKITLKRRELEKQEQEFTKTSSLDSLLKGGAEGAIAAEKQKKKPKFKFNLIGFISSCFEEYMNVYIEYEEESMRETLAKIIQKETWDMNSEYSSSQDLFMYIVESMKSCSALSKKRTLFELVEKVFKKYLNNYADILMHKLPKIQSIAQPTTVATTGASTTSGTTASQGASSLMSRLGMGNILNTNEIVTTDKKAKLTEKEEMLVFYIINSADYCQQNIEMVEEELRETLQEPYCDQVDLSDEQGKFYLLLKSGVEVLVNNLMNVMEKQFTEMLSISWAHVDTVGDQSNHISVIMQTLKDAIPFLARFLPTTHFKFFCDNFILSFMSTLTSCIYKCKKFSPMGAQQMLYDVSCLTKFCLRELIIIGDPNRFDKDDVASFSKKVDIKAQKIECILRTILQPNDFLVGTYLQYAGSDHSVAELTKILELKDLQKNEKQQILENYQKEVKKRQQGSQQEQNNSTSSSSTTATSGTPGTTSLTIGTATKKMEQVVSSSMSFIKKFNLNN</sequence>
<feature type="compositionally biased region" description="Low complexity" evidence="2">
    <location>
        <begin position="888"/>
        <end position="909"/>
    </location>
</feature>
<dbReference type="RefSeq" id="XP_044542308.1">
    <property type="nucleotide sequence ID" value="XM_044688679.1"/>
</dbReference>
<feature type="region of interest" description="Disordered" evidence="2">
    <location>
        <begin position="1"/>
        <end position="24"/>
    </location>
</feature>
<feature type="compositionally biased region" description="Low complexity" evidence="2">
    <location>
        <begin position="1"/>
        <end position="13"/>
    </location>
</feature>
<proteinExistence type="predicted"/>
<dbReference type="EMBL" id="PYSW02000060">
    <property type="protein sequence ID" value="KAG2373134.1"/>
    <property type="molecule type" value="Genomic_DNA"/>
</dbReference>
<feature type="coiled-coil region" evidence="1">
    <location>
        <begin position="116"/>
        <end position="150"/>
    </location>
</feature>
<dbReference type="AlphaFoldDB" id="A0AA88GCH0"/>
<evidence type="ECO:0000256" key="2">
    <source>
        <dbReference type="SAM" id="MobiDB-lite"/>
    </source>
</evidence>
<accession>A0AA88GCH0</accession>
<comment type="caution">
    <text evidence="4">The sequence shown here is derived from an EMBL/GenBank/DDBJ whole genome shotgun (WGS) entry which is preliminary data.</text>
</comment>
<gene>
    <name evidence="4" type="ORF">C9374_012866</name>
</gene>
<feature type="compositionally biased region" description="Polar residues" evidence="2">
    <location>
        <begin position="14"/>
        <end position="24"/>
    </location>
</feature>
<feature type="coiled-coil region" evidence="1">
    <location>
        <begin position="390"/>
        <end position="444"/>
    </location>
</feature>
<evidence type="ECO:0000259" key="3">
    <source>
        <dbReference type="Pfam" id="PF04100"/>
    </source>
</evidence>
<dbReference type="GeneID" id="68105320"/>
<reference evidence="4 5" key="1">
    <citation type="journal article" date="2018" name="BMC Genomics">
        <title>The genome of Naegleria lovaniensis, the basis for a comparative approach to unravel pathogenicity factors of the human pathogenic amoeba N. fowleri.</title>
        <authorList>
            <person name="Liechti N."/>
            <person name="Schurch N."/>
            <person name="Bruggmann R."/>
            <person name="Wittwer M."/>
        </authorList>
    </citation>
    <scope>NUCLEOTIDE SEQUENCE [LARGE SCALE GENOMIC DNA]</scope>
    <source>
        <strain evidence="4 5">ATCC 30569</strain>
    </source>
</reference>
<evidence type="ECO:0000256" key="1">
    <source>
        <dbReference type="SAM" id="Coils"/>
    </source>
</evidence>
<dbReference type="GO" id="GO:0000938">
    <property type="term" value="C:GARP complex"/>
    <property type="evidence" value="ECO:0007669"/>
    <property type="project" value="InterPro"/>
</dbReference>
<keyword evidence="5" id="KW-1185">Reference proteome</keyword>
<dbReference type="GO" id="GO:0042147">
    <property type="term" value="P:retrograde transport, endosome to Golgi"/>
    <property type="evidence" value="ECO:0007669"/>
    <property type="project" value="InterPro"/>
</dbReference>
<dbReference type="InterPro" id="IPR042044">
    <property type="entry name" value="EXOC6PINT-1/Sec15/Tip20_C_dom2"/>
</dbReference>
<dbReference type="Proteomes" id="UP000816034">
    <property type="component" value="Unassembled WGS sequence"/>
</dbReference>
<keyword evidence="1" id="KW-0175">Coiled coil</keyword>
<dbReference type="GO" id="GO:0005829">
    <property type="term" value="C:cytosol"/>
    <property type="evidence" value="ECO:0007669"/>
    <property type="project" value="GOC"/>
</dbReference>
<name>A0AA88GCH0_NAELO</name>
<organism evidence="4 5">
    <name type="scientific">Naegleria lovaniensis</name>
    <name type="common">Amoeba</name>
    <dbReference type="NCBI Taxonomy" id="51637"/>
    <lineage>
        <taxon>Eukaryota</taxon>
        <taxon>Discoba</taxon>
        <taxon>Heterolobosea</taxon>
        <taxon>Tetramitia</taxon>
        <taxon>Eutetramitia</taxon>
        <taxon>Vahlkampfiidae</taxon>
        <taxon>Naegleria</taxon>
    </lineage>
</organism>